<dbReference type="CDD" id="cd06170">
    <property type="entry name" value="LuxR_C_like"/>
    <property type="match status" value="1"/>
</dbReference>
<name>A0ABX0T2N4_9PSEU</name>
<keyword evidence="2" id="KW-0805">Transcription regulation</keyword>
<evidence type="ECO:0000259" key="6">
    <source>
        <dbReference type="PROSITE" id="PS50043"/>
    </source>
</evidence>
<proteinExistence type="predicted"/>
<protein>
    <submittedName>
        <fullName evidence="8">DNA-binding NarL/FixJ family response regulator</fullName>
    </submittedName>
</protein>
<evidence type="ECO:0000256" key="2">
    <source>
        <dbReference type="ARBA" id="ARBA00023015"/>
    </source>
</evidence>
<sequence length="243" mass="26902">MGDPRGRSGRRMTAVRILVADDQEVVRRNLRRILEAEADFEVVGEVADGESAVQQARTLKPDVVLVDVRMPRRDGLAVTRALAGPEVAEPMKVVVITTFDLDKYAYAALENGACGFLLKTSGPRLLVEGVRAAVSGDTLVSPQMTLRLIRLSGRAPYRGRRWTALSGRERDIVRLVAQAKTNPEIAQSLGITAGTVKTHLRSIQRKLDLRNRVAIAAWAWETCEESEVRSREVTTSRVFEAER</sequence>
<comment type="caution">
    <text evidence="8">The sequence shown here is derived from an EMBL/GenBank/DDBJ whole genome shotgun (WGS) entry which is preliminary data.</text>
</comment>
<organism evidence="8 9">
    <name type="scientific">Amycolatopsis viridis</name>
    <dbReference type="NCBI Taxonomy" id="185678"/>
    <lineage>
        <taxon>Bacteria</taxon>
        <taxon>Bacillati</taxon>
        <taxon>Actinomycetota</taxon>
        <taxon>Actinomycetes</taxon>
        <taxon>Pseudonocardiales</taxon>
        <taxon>Pseudonocardiaceae</taxon>
        <taxon>Amycolatopsis</taxon>
    </lineage>
</organism>
<dbReference type="CDD" id="cd17535">
    <property type="entry name" value="REC_NarL-like"/>
    <property type="match status" value="1"/>
</dbReference>
<accession>A0ABX0T2N4</accession>
<dbReference type="InterPro" id="IPR011006">
    <property type="entry name" value="CheY-like_superfamily"/>
</dbReference>
<evidence type="ECO:0000256" key="5">
    <source>
        <dbReference type="PROSITE-ProRule" id="PRU00169"/>
    </source>
</evidence>
<evidence type="ECO:0000256" key="1">
    <source>
        <dbReference type="ARBA" id="ARBA00022553"/>
    </source>
</evidence>
<dbReference type="Pfam" id="PF00196">
    <property type="entry name" value="GerE"/>
    <property type="match status" value="1"/>
</dbReference>
<gene>
    <name evidence="8" type="ORF">FHX46_005568</name>
</gene>
<dbReference type="InterPro" id="IPR039420">
    <property type="entry name" value="WalR-like"/>
</dbReference>
<dbReference type="PRINTS" id="PR00038">
    <property type="entry name" value="HTHLUXR"/>
</dbReference>
<dbReference type="SMART" id="SM00448">
    <property type="entry name" value="REC"/>
    <property type="match status" value="1"/>
</dbReference>
<dbReference type="Gene3D" id="3.40.50.2300">
    <property type="match status" value="1"/>
</dbReference>
<evidence type="ECO:0000256" key="3">
    <source>
        <dbReference type="ARBA" id="ARBA00023125"/>
    </source>
</evidence>
<dbReference type="InterPro" id="IPR000792">
    <property type="entry name" value="Tscrpt_reg_LuxR_C"/>
</dbReference>
<dbReference type="GO" id="GO:0003677">
    <property type="term" value="F:DNA binding"/>
    <property type="evidence" value="ECO:0007669"/>
    <property type="project" value="UniProtKB-KW"/>
</dbReference>
<dbReference type="PROSITE" id="PS50043">
    <property type="entry name" value="HTH_LUXR_2"/>
    <property type="match status" value="1"/>
</dbReference>
<dbReference type="InterPro" id="IPR058245">
    <property type="entry name" value="NreC/VraR/RcsB-like_REC"/>
</dbReference>
<keyword evidence="3 8" id="KW-0238">DNA-binding</keyword>
<feature type="modified residue" description="4-aspartylphosphate" evidence="5">
    <location>
        <position position="67"/>
    </location>
</feature>
<dbReference type="SUPFAM" id="SSF46894">
    <property type="entry name" value="C-terminal effector domain of the bipartite response regulators"/>
    <property type="match status" value="1"/>
</dbReference>
<dbReference type="PROSITE" id="PS50110">
    <property type="entry name" value="RESPONSE_REGULATORY"/>
    <property type="match status" value="1"/>
</dbReference>
<dbReference type="PANTHER" id="PTHR43214">
    <property type="entry name" value="TWO-COMPONENT RESPONSE REGULATOR"/>
    <property type="match status" value="1"/>
</dbReference>
<dbReference type="Proteomes" id="UP000754495">
    <property type="component" value="Unassembled WGS sequence"/>
</dbReference>
<dbReference type="SUPFAM" id="SSF52172">
    <property type="entry name" value="CheY-like"/>
    <property type="match status" value="1"/>
</dbReference>
<dbReference type="EMBL" id="JAANOU010000001">
    <property type="protein sequence ID" value="NIH83038.1"/>
    <property type="molecule type" value="Genomic_DNA"/>
</dbReference>
<dbReference type="Pfam" id="PF00072">
    <property type="entry name" value="Response_reg"/>
    <property type="match status" value="1"/>
</dbReference>
<keyword evidence="1 5" id="KW-0597">Phosphoprotein</keyword>
<dbReference type="InterPro" id="IPR016032">
    <property type="entry name" value="Sig_transdc_resp-reg_C-effctor"/>
</dbReference>
<evidence type="ECO:0000256" key="4">
    <source>
        <dbReference type="ARBA" id="ARBA00023163"/>
    </source>
</evidence>
<feature type="domain" description="Response regulatory" evidence="7">
    <location>
        <begin position="16"/>
        <end position="134"/>
    </location>
</feature>
<dbReference type="SMART" id="SM00421">
    <property type="entry name" value="HTH_LUXR"/>
    <property type="match status" value="1"/>
</dbReference>
<dbReference type="InterPro" id="IPR001789">
    <property type="entry name" value="Sig_transdc_resp-reg_receiver"/>
</dbReference>
<evidence type="ECO:0000313" key="9">
    <source>
        <dbReference type="Proteomes" id="UP000754495"/>
    </source>
</evidence>
<evidence type="ECO:0000259" key="7">
    <source>
        <dbReference type="PROSITE" id="PS50110"/>
    </source>
</evidence>
<feature type="domain" description="HTH luxR-type" evidence="6">
    <location>
        <begin position="158"/>
        <end position="223"/>
    </location>
</feature>
<keyword evidence="9" id="KW-1185">Reference proteome</keyword>
<keyword evidence="4" id="KW-0804">Transcription</keyword>
<evidence type="ECO:0000313" key="8">
    <source>
        <dbReference type="EMBL" id="NIH83038.1"/>
    </source>
</evidence>
<reference evidence="8 9" key="1">
    <citation type="submission" date="2020-03" db="EMBL/GenBank/DDBJ databases">
        <title>Sequencing the genomes of 1000 actinobacteria strains.</title>
        <authorList>
            <person name="Klenk H.-P."/>
        </authorList>
    </citation>
    <scope>NUCLEOTIDE SEQUENCE [LARGE SCALE GENOMIC DNA]</scope>
    <source>
        <strain evidence="8 9">DSM 45668</strain>
    </source>
</reference>
<dbReference type="PANTHER" id="PTHR43214:SF24">
    <property type="entry name" value="TRANSCRIPTIONAL REGULATORY PROTEIN NARL-RELATED"/>
    <property type="match status" value="1"/>
</dbReference>